<keyword evidence="1" id="KW-0472">Membrane</keyword>
<accession>A0A1H9YXQ2</accession>
<organism evidence="3 4">
    <name type="scientific">Hymenobacter actinosclerus</name>
    <dbReference type="NCBI Taxonomy" id="82805"/>
    <lineage>
        <taxon>Bacteria</taxon>
        <taxon>Pseudomonadati</taxon>
        <taxon>Bacteroidota</taxon>
        <taxon>Cytophagia</taxon>
        <taxon>Cytophagales</taxon>
        <taxon>Hymenobacteraceae</taxon>
        <taxon>Hymenobacter</taxon>
    </lineage>
</organism>
<feature type="transmembrane region" description="Helical" evidence="1">
    <location>
        <begin position="60"/>
        <end position="78"/>
    </location>
</feature>
<sequence length="528" mass="56838">MPPILFTHAAAGWLALLGLAVPLAIYLWNRRPGRVVRVGSVRWLEAAANQRLRNIRPEQLLLFLLRAAVLGLLALAVAEPLQLLPVPPARGQVLLAPGITAAALGPLRPMLDSLRLRGYELRQLADTRPVSTPRPWAALGLGDTTERAPRQLLVDTVFAAAPNLWNTVQLAADSLPGRPLVVVAPLSVASFQGTRPALPATVRWLPLPPPDSSRWPVAAWVTHPDSLAILMAAGSESAVAYQKVRVRRPAQGQLLGGRWGGAEIRLASQTELLVTENGRRRTLPLLRRAPRWHMSHDAAHAASARVLSAALRAVAPTLPLPPRLVVSTSEAVPTDSLDWLFWLRDAPLPARWATDASVRVWQEAASATKPFATEFQPAASLEISAISRLDTAAQPGAVPVWTTAAGRPLLSWQPSGRYRLHTRLDAAWSTLADSPELPALLLSLLLPPAPTAFQPDSRQLPMSQLRGPVATEAKGLEPTAPRRPLAPWLVLAAGLLFGLERLLAARRNRAAPAAVPSSEPSTAQRQSA</sequence>
<dbReference type="AlphaFoldDB" id="A0A1H9YXQ2"/>
<dbReference type="InterPro" id="IPR024163">
    <property type="entry name" value="Aerotolerance_reg_N"/>
</dbReference>
<keyword evidence="1" id="KW-1133">Transmembrane helix</keyword>
<proteinExistence type="predicted"/>
<feature type="domain" description="Aerotolerance regulator N-terminal" evidence="2">
    <location>
        <begin position="12"/>
        <end position="80"/>
    </location>
</feature>
<evidence type="ECO:0000259" key="2">
    <source>
        <dbReference type="Pfam" id="PF07584"/>
    </source>
</evidence>
<dbReference type="InterPro" id="IPR011933">
    <property type="entry name" value="Double_TM_dom"/>
</dbReference>
<evidence type="ECO:0000313" key="3">
    <source>
        <dbReference type="EMBL" id="SES73987.1"/>
    </source>
</evidence>
<feature type="transmembrane region" description="Helical" evidence="1">
    <location>
        <begin position="6"/>
        <end position="28"/>
    </location>
</feature>
<name>A0A1H9YXQ2_9BACT</name>
<evidence type="ECO:0000313" key="4">
    <source>
        <dbReference type="Proteomes" id="UP000198697"/>
    </source>
</evidence>
<dbReference type="EMBL" id="FOHS01000001">
    <property type="protein sequence ID" value="SES73987.1"/>
    <property type="molecule type" value="Genomic_DNA"/>
</dbReference>
<dbReference type="RefSeq" id="WP_092767286.1">
    <property type="nucleotide sequence ID" value="NZ_FOHS01000001.1"/>
</dbReference>
<evidence type="ECO:0000256" key="1">
    <source>
        <dbReference type="SAM" id="Phobius"/>
    </source>
</evidence>
<protein>
    <submittedName>
        <fullName evidence="3">N-terminal double-transmembrane domain-containing protein</fullName>
    </submittedName>
</protein>
<reference evidence="4" key="1">
    <citation type="submission" date="2016-10" db="EMBL/GenBank/DDBJ databases">
        <authorList>
            <person name="Varghese N."/>
            <person name="Submissions S."/>
        </authorList>
    </citation>
    <scope>NUCLEOTIDE SEQUENCE [LARGE SCALE GENOMIC DNA]</scope>
    <source>
        <strain evidence="4">DSM 15310</strain>
    </source>
</reference>
<dbReference type="OrthoDB" id="890881at2"/>
<gene>
    <name evidence="3" type="ORF">SAMN04487998_0134</name>
</gene>
<dbReference type="Pfam" id="PF07584">
    <property type="entry name" value="BatA"/>
    <property type="match status" value="1"/>
</dbReference>
<keyword evidence="4" id="KW-1185">Reference proteome</keyword>
<dbReference type="STRING" id="82805.SAMN04487998_0134"/>
<dbReference type="Proteomes" id="UP000198697">
    <property type="component" value="Unassembled WGS sequence"/>
</dbReference>
<keyword evidence="1 3" id="KW-0812">Transmembrane</keyword>
<dbReference type="NCBIfam" id="TIGR02226">
    <property type="entry name" value="two_anch"/>
    <property type="match status" value="1"/>
</dbReference>